<keyword evidence="3" id="KW-1185">Reference proteome</keyword>
<reference evidence="2 3" key="1">
    <citation type="submission" date="2019-06" db="EMBL/GenBank/DDBJ databases">
        <title>Sequencing the genomes of 1000 actinobacteria strains.</title>
        <authorList>
            <person name="Klenk H.-P."/>
        </authorList>
    </citation>
    <scope>NUCLEOTIDE SEQUENCE [LARGE SCALE GENOMIC DNA]</scope>
    <source>
        <strain evidence="2 3">DSM 44826</strain>
    </source>
</reference>
<keyword evidence="1" id="KW-1133">Transmembrane helix</keyword>
<name>A0A561UBJ3_9ACTN</name>
<organism evidence="2 3">
    <name type="scientific">Kitasatospora viridis</name>
    <dbReference type="NCBI Taxonomy" id="281105"/>
    <lineage>
        <taxon>Bacteria</taxon>
        <taxon>Bacillati</taxon>
        <taxon>Actinomycetota</taxon>
        <taxon>Actinomycetes</taxon>
        <taxon>Kitasatosporales</taxon>
        <taxon>Streptomycetaceae</taxon>
        <taxon>Kitasatospora</taxon>
    </lineage>
</organism>
<protein>
    <submittedName>
        <fullName evidence="2">Uncharacterized protein</fullName>
    </submittedName>
</protein>
<feature type="transmembrane region" description="Helical" evidence="1">
    <location>
        <begin position="6"/>
        <end position="25"/>
    </location>
</feature>
<evidence type="ECO:0000313" key="3">
    <source>
        <dbReference type="Proteomes" id="UP000317940"/>
    </source>
</evidence>
<gene>
    <name evidence="2" type="ORF">FHX73_11481</name>
</gene>
<evidence type="ECO:0000256" key="1">
    <source>
        <dbReference type="SAM" id="Phobius"/>
    </source>
</evidence>
<keyword evidence="1" id="KW-0472">Membrane</keyword>
<dbReference type="RefSeq" id="WP_145903026.1">
    <property type="nucleotide sequence ID" value="NZ_BAAAMZ010000004.1"/>
</dbReference>
<sequence length="177" mass="19116">MTDDIIAALFVLVVAGTALHVLQFVRLRRLLARPTVTAEQVLAIVPSRLLTATLIGSVLGPEAALSVGRHSTHSTVARTALAVLGAALLAFVIWQLRSPGPGFPSSHALNPAETVQLIESGALVLLIRTKRRTLMAVHRRSLRLSHADPDAWARYQQVARTRPGAQVEPWMIHLPAS</sequence>
<feature type="transmembrane region" description="Helical" evidence="1">
    <location>
        <begin position="76"/>
        <end position="96"/>
    </location>
</feature>
<dbReference type="AlphaFoldDB" id="A0A561UBJ3"/>
<comment type="caution">
    <text evidence="2">The sequence shown here is derived from an EMBL/GenBank/DDBJ whole genome shotgun (WGS) entry which is preliminary data.</text>
</comment>
<keyword evidence="1" id="KW-0812">Transmembrane</keyword>
<dbReference type="Proteomes" id="UP000317940">
    <property type="component" value="Unassembled WGS sequence"/>
</dbReference>
<accession>A0A561UBJ3</accession>
<evidence type="ECO:0000313" key="2">
    <source>
        <dbReference type="EMBL" id="TWF96709.1"/>
    </source>
</evidence>
<proteinExistence type="predicted"/>
<dbReference type="EMBL" id="VIWT01000001">
    <property type="protein sequence ID" value="TWF96709.1"/>
    <property type="molecule type" value="Genomic_DNA"/>
</dbReference>